<evidence type="ECO:0000256" key="7">
    <source>
        <dbReference type="RuleBase" id="RU003346"/>
    </source>
</evidence>
<keyword evidence="3 7" id="KW-0813">Transport</keyword>
<dbReference type="RefSeq" id="WP_290246365.1">
    <property type="nucleotide sequence ID" value="NZ_JAUFQT010000001.1"/>
</dbReference>
<dbReference type="InterPro" id="IPR005828">
    <property type="entry name" value="MFS_sugar_transport-like"/>
</dbReference>
<dbReference type="SUPFAM" id="SSF103473">
    <property type="entry name" value="MFS general substrate transporter"/>
    <property type="match status" value="1"/>
</dbReference>
<dbReference type="InterPro" id="IPR050814">
    <property type="entry name" value="Myo-inositol_Transporter"/>
</dbReference>
<evidence type="ECO:0000256" key="3">
    <source>
        <dbReference type="ARBA" id="ARBA00022448"/>
    </source>
</evidence>
<dbReference type="Proteomes" id="UP001589654">
    <property type="component" value="Unassembled WGS sequence"/>
</dbReference>
<dbReference type="PROSITE" id="PS00216">
    <property type="entry name" value="SUGAR_TRANSPORT_1"/>
    <property type="match status" value="1"/>
</dbReference>
<comment type="caution">
    <text evidence="10">The sequence shown here is derived from an EMBL/GenBank/DDBJ whole genome shotgun (WGS) entry which is preliminary data.</text>
</comment>
<comment type="similarity">
    <text evidence="2 7">Belongs to the major facilitator superfamily. Sugar transporter (TC 2.A.1.1) family.</text>
</comment>
<organism evidence="10 11">
    <name type="scientific">Echinicola jeungdonensis</name>
    <dbReference type="NCBI Taxonomy" id="709343"/>
    <lineage>
        <taxon>Bacteria</taxon>
        <taxon>Pseudomonadati</taxon>
        <taxon>Bacteroidota</taxon>
        <taxon>Cytophagia</taxon>
        <taxon>Cytophagales</taxon>
        <taxon>Cyclobacteriaceae</taxon>
        <taxon>Echinicola</taxon>
    </lineage>
</organism>
<dbReference type="PANTHER" id="PTHR48020:SF12">
    <property type="entry name" value="PROTON MYO-INOSITOL COTRANSPORTER"/>
    <property type="match status" value="1"/>
</dbReference>
<dbReference type="PROSITE" id="PS50850">
    <property type="entry name" value="MFS"/>
    <property type="match status" value="1"/>
</dbReference>
<dbReference type="InterPro" id="IPR020846">
    <property type="entry name" value="MFS_dom"/>
</dbReference>
<proteinExistence type="inferred from homology"/>
<evidence type="ECO:0000256" key="4">
    <source>
        <dbReference type="ARBA" id="ARBA00022692"/>
    </source>
</evidence>
<evidence type="ECO:0000313" key="10">
    <source>
        <dbReference type="EMBL" id="MFB9211069.1"/>
    </source>
</evidence>
<dbReference type="PANTHER" id="PTHR48020">
    <property type="entry name" value="PROTON MYO-INOSITOL COTRANSPORTER"/>
    <property type="match status" value="1"/>
</dbReference>
<gene>
    <name evidence="10" type="ORF">ACFFUR_04565</name>
</gene>
<evidence type="ECO:0000259" key="9">
    <source>
        <dbReference type="PROSITE" id="PS50850"/>
    </source>
</evidence>
<evidence type="ECO:0000256" key="6">
    <source>
        <dbReference type="ARBA" id="ARBA00023136"/>
    </source>
</evidence>
<dbReference type="EMBL" id="JBHMEW010000040">
    <property type="protein sequence ID" value="MFB9211069.1"/>
    <property type="molecule type" value="Genomic_DNA"/>
</dbReference>
<sequence length="445" mass="49787">MNKVTLYYPLIVSLSGFLFGFDTVVISGANLPLKNLWGTSEWFHGFVIMSVALWGTVLGAIFGGIPCNRFGRKNTLFWIGVLFLISALGTALATDPYVFSFYRFIGGLAIGASSIAAPTYLSEISQNHHRGKTVILFQINIVIGILAAYTSNYFLQGFGGNNDWRWMLGAEVVPALIYLGLILNIPKSPRWLVLYQHKDEAAHKILKRLYSETEANHILTSIQKDQFESATMRLFSQQNQFALILAFLIAIFNQLSGINFILYYAPEIIEKAGFITKESLLGTVFIGFTNLVCTLLGMYLIDLVGRKQLMLIGSLGYIFSLSLISFGFYTDINPMYKLMSILLFIASHGIGQGAVIWVFISEIFPTKVRALGQSFGSGVHWSMAALITLFGAVLIENLAPWQIFMIFNGFMVLQLLFVIFIMPETKGLSLEKLQKRWHVDKPIKN</sequence>
<dbReference type="PROSITE" id="PS00217">
    <property type="entry name" value="SUGAR_TRANSPORT_2"/>
    <property type="match status" value="1"/>
</dbReference>
<dbReference type="Pfam" id="PF00083">
    <property type="entry name" value="Sugar_tr"/>
    <property type="match status" value="1"/>
</dbReference>
<evidence type="ECO:0000256" key="8">
    <source>
        <dbReference type="SAM" id="Phobius"/>
    </source>
</evidence>
<feature type="transmembrane region" description="Helical" evidence="8">
    <location>
        <begin position="401"/>
        <end position="422"/>
    </location>
</feature>
<reference evidence="10 11" key="1">
    <citation type="submission" date="2024-09" db="EMBL/GenBank/DDBJ databases">
        <authorList>
            <person name="Sun Q."/>
            <person name="Mori K."/>
        </authorList>
    </citation>
    <scope>NUCLEOTIDE SEQUENCE [LARGE SCALE GENOMIC DNA]</scope>
    <source>
        <strain evidence="10 11">CECT 7682</strain>
    </source>
</reference>
<name>A0ABV5J2M4_9BACT</name>
<comment type="subcellular location">
    <subcellularLocation>
        <location evidence="1">Membrane</location>
        <topology evidence="1">Multi-pass membrane protein</topology>
    </subcellularLocation>
</comment>
<dbReference type="InterPro" id="IPR005829">
    <property type="entry name" value="Sugar_transporter_CS"/>
</dbReference>
<keyword evidence="11" id="KW-1185">Reference proteome</keyword>
<feature type="transmembrane region" description="Helical" evidence="8">
    <location>
        <begin position="100"/>
        <end position="121"/>
    </location>
</feature>
<feature type="transmembrane region" description="Helical" evidence="8">
    <location>
        <begin position="42"/>
        <end position="63"/>
    </location>
</feature>
<evidence type="ECO:0000256" key="2">
    <source>
        <dbReference type="ARBA" id="ARBA00010992"/>
    </source>
</evidence>
<feature type="transmembrane region" description="Helical" evidence="8">
    <location>
        <begin position="75"/>
        <end position="94"/>
    </location>
</feature>
<accession>A0ABV5J2M4</accession>
<keyword evidence="6 8" id="KW-0472">Membrane</keyword>
<protein>
    <submittedName>
        <fullName evidence="10">Sugar porter family MFS transporter</fullName>
    </submittedName>
</protein>
<feature type="transmembrane region" description="Helical" evidence="8">
    <location>
        <begin position="7"/>
        <end position="30"/>
    </location>
</feature>
<keyword evidence="5 8" id="KW-1133">Transmembrane helix</keyword>
<feature type="transmembrane region" description="Helical" evidence="8">
    <location>
        <begin position="341"/>
        <end position="363"/>
    </location>
</feature>
<dbReference type="InterPro" id="IPR003663">
    <property type="entry name" value="Sugar/inositol_transpt"/>
</dbReference>
<evidence type="ECO:0000256" key="5">
    <source>
        <dbReference type="ARBA" id="ARBA00022989"/>
    </source>
</evidence>
<evidence type="ECO:0000313" key="11">
    <source>
        <dbReference type="Proteomes" id="UP001589654"/>
    </source>
</evidence>
<evidence type="ECO:0000256" key="1">
    <source>
        <dbReference type="ARBA" id="ARBA00004141"/>
    </source>
</evidence>
<feature type="transmembrane region" description="Helical" evidence="8">
    <location>
        <begin position="241"/>
        <end position="265"/>
    </location>
</feature>
<keyword evidence="4 8" id="KW-0812">Transmembrane</keyword>
<dbReference type="NCBIfam" id="TIGR00879">
    <property type="entry name" value="SP"/>
    <property type="match status" value="1"/>
</dbReference>
<dbReference type="Gene3D" id="1.20.1250.20">
    <property type="entry name" value="MFS general substrate transporter like domains"/>
    <property type="match status" value="1"/>
</dbReference>
<feature type="transmembrane region" description="Helical" evidence="8">
    <location>
        <begin position="375"/>
        <end position="395"/>
    </location>
</feature>
<feature type="transmembrane region" description="Helical" evidence="8">
    <location>
        <begin position="166"/>
        <end position="185"/>
    </location>
</feature>
<feature type="transmembrane region" description="Helical" evidence="8">
    <location>
        <begin position="308"/>
        <end position="329"/>
    </location>
</feature>
<dbReference type="PRINTS" id="PR00171">
    <property type="entry name" value="SUGRTRNSPORT"/>
</dbReference>
<feature type="transmembrane region" description="Helical" evidence="8">
    <location>
        <begin position="280"/>
        <end position="301"/>
    </location>
</feature>
<dbReference type="InterPro" id="IPR036259">
    <property type="entry name" value="MFS_trans_sf"/>
</dbReference>
<feature type="domain" description="Major facilitator superfamily (MFS) profile" evidence="9">
    <location>
        <begin position="8"/>
        <end position="426"/>
    </location>
</feature>
<feature type="transmembrane region" description="Helical" evidence="8">
    <location>
        <begin position="133"/>
        <end position="154"/>
    </location>
</feature>